<sequence>MVAHVHIPPLSPPSPLPPKDPGAPGCVPQSGTALTLETADSKVLTPASPSLGSTDPDTSPLLCYPDSQEIEEDQLHRILAINALTRDRIIRKEPLITPEARETVALPYAEQLTLPTTEVTHESDSAKKMAQILKSVNVSASLDALKGFSLTLCTALEESLSKYKDMDVYQVTYLSNGTDRTDSTYIDIMVHKVKVQAIIDSGAPGNIISSQLVKKLKLAPDLDYQEVFGTAGPLTTKAMGAYLSLPLQFEKLIVTAPAIVLDNHSYDILIGTGFMTRYGTITNHDDNTFKILGQTIPMYYNGAKVTDLPKKKLHFINMEYADGDIPVAYTLRHRKLRMLPLSTKEYKGIPLYASSLFTIPSRSQVIHHTSLSLEISSGLHGEVFGHHGASCLEPWICPGLVMPGPKELQVLLANLGPVSLTVQKNQLLGYIRLEEHVNLLQVSPFAGLDELGLPVNQPLILPVIPHDSLIGLTEPEKD</sequence>
<evidence type="ECO:0000313" key="2">
    <source>
        <dbReference type="Proteomes" id="UP001165960"/>
    </source>
</evidence>
<protein>
    <submittedName>
        <fullName evidence="1">DNA damage-inducible protein 1</fullName>
    </submittedName>
</protein>
<accession>A0ACC2UJ47</accession>
<reference evidence="1" key="1">
    <citation type="submission" date="2022-04" db="EMBL/GenBank/DDBJ databases">
        <title>Genome of the entomopathogenic fungus Entomophthora muscae.</title>
        <authorList>
            <person name="Elya C."/>
            <person name="Lovett B.R."/>
            <person name="Lee E."/>
            <person name="Macias A.M."/>
            <person name="Hajek A.E."/>
            <person name="De Bivort B.L."/>
            <person name="Kasson M.T."/>
            <person name="De Fine Licht H.H."/>
            <person name="Stajich J.E."/>
        </authorList>
    </citation>
    <scope>NUCLEOTIDE SEQUENCE</scope>
    <source>
        <strain evidence="1">Berkeley</strain>
    </source>
</reference>
<gene>
    <name evidence="1" type="primary">DDI1_24</name>
    <name evidence="1" type="ORF">DSO57_1004462</name>
</gene>
<comment type="caution">
    <text evidence="1">The sequence shown here is derived from an EMBL/GenBank/DDBJ whole genome shotgun (WGS) entry which is preliminary data.</text>
</comment>
<name>A0ACC2UJ47_9FUNG</name>
<dbReference type="Proteomes" id="UP001165960">
    <property type="component" value="Unassembled WGS sequence"/>
</dbReference>
<organism evidence="1 2">
    <name type="scientific">Entomophthora muscae</name>
    <dbReference type="NCBI Taxonomy" id="34485"/>
    <lineage>
        <taxon>Eukaryota</taxon>
        <taxon>Fungi</taxon>
        <taxon>Fungi incertae sedis</taxon>
        <taxon>Zoopagomycota</taxon>
        <taxon>Entomophthoromycotina</taxon>
        <taxon>Entomophthoromycetes</taxon>
        <taxon>Entomophthorales</taxon>
        <taxon>Entomophthoraceae</taxon>
        <taxon>Entomophthora</taxon>
    </lineage>
</organism>
<dbReference type="EMBL" id="QTSX02000721">
    <property type="protein sequence ID" value="KAJ9086402.1"/>
    <property type="molecule type" value="Genomic_DNA"/>
</dbReference>
<keyword evidence="2" id="KW-1185">Reference proteome</keyword>
<evidence type="ECO:0000313" key="1">
    <source>
        <dbReference type="EMBL" id="KAJ9086402.1"/>
    </source>
</evidence>
<proteinExistence type="predicted"/>